<name>A0A0V9UNU9_9NOCA</name>
<protein>
    <submittedName>
        <fullName evidence="1">Uncharacterized protein</fullName>
    </submittedName>
</protein>
<reference evidence="1 2" key="2">
    <citation type="journal article" date="2016" name="Genome Announc.">
        <title>Draft Genome Sequence of a Versatile Hydrocarbon-Degrading Bacterium, Rhodococcus pyridinivorans Strain KG-16, Collected from Oil Fields in India.</title>
        <authorList>
            <person name="Aggarwal R.K."/>
            <person name="Dawar C."/>
            <person name="Phanindranath R."/>
            <person name="Mutnuri L."/>
            <person name="Dayal A.M."/>
        </authorList>
    </citation>
    <scope>NUCLEOTIDE SEQUENCE [LARGE SCALE GENOMIC DNA]</scope>
    <source>
        <strain evidence="1 2">KG-16</strain>
    </source>
</reference>
<dbReference type="AlphaFoldDB" id="A0A0V9UNU9"/>
<dbReference type="Proteomes" id="UP000053060">
    <property type="component" value="Unassembled WGS sequence"/>
</dbReference>
<reference evidence="2" key="1">
    <citation type="submission" date="2015-01" db="EMBL/GenBank/DDBJ databases">
        <title>Draft genome sequence of Rhodococcus pyridinivorans strain KG-16, a hydrocarbon-degrading bacterium.</title>
        <authorList>
            <person name="Aggarwal R.K."/>
            <person name="Dawar C."/>
        </authorList>
    </citation>
    <scope>NUCLEOTIDE SEQUENCE [LARGE SCALE GENOMIC DNA]</scope>
    <source>
        <strain evidence="2">KG-16</strain>
    </source>
</reference>
<sequence length="97" mass="10945">MKDALFKWSDEVHASAEEAASLRVEIDDLTRDIDDLVAQIRDLGTVEFSDDVEDYEILTKAQQLWSAVSGGVAEIRSHIDDARSSIRDTRRVVDFYG</sequence>
<evidence type="ECO:0000313" key="2">
    <source>
        <dbReference type="Proteomes" id="UP000053060"/>
    </source>
</evidence>
<comment type="caution">
    <text evidence="1">The sequence shown here is derived from an EMBL/GenBank/DDBJ whole genome shotgun (WGS) entry which is preliminary data.</text>
</comment>
<gene>
    <name evidence="1" type="ORF">Z045_05635</name>
</gene>
<evidence type="ECO:0000313" key="1">
    <source>
        <dbReference type="EMBL" id="KSZ59653.1"/>
    </source>
</evidence>
<accession>A0A0V9UNU9</accession>
<dbReference type="PATRIC" id="fig|1441730.3.peg.1177"/>
<dbReference type="EMBL" id="AZXY01000002">
    <property type="protein sequence ID" value="KSZ59653.1"/>
    <property type="molecule type" value="Genomic_DNA"/>
</dbReference>
<dbReference type="RefSeq" id="WP_060651008.1">
    <property type="nucleotide sequence ID" value="NZ_AZXY01000002.1"/>
</dbReference>
<organism evidence="1 2">
    <name type="scientific">Rhodococcus pyridinivorans KG-16</name>
    <dbReference type="NCBI Taxonomy" id="1441730"/>
    <lineage>
        <taxon>Bacteria</taxon>
        <taxon>Bacillati</taxon>
        <taxon>Actinomycetota</taxon>
        <taxon>Actinomycetes</taxon>
        <taxon>Mycobacteriales</taxon>
        <taxon>Nocardiaceae</taxon>
        <taxon>Rhodococcus</taxon>
    </lineage>
</organism>
<proteinExistence type="predicted"/>